<name>A0A4R6DC03_9MICO</name>
<reference evidence="1 2" key="1">
    <citation type="submission" date="2019-03" db="EMBL/GenBank/DDBJ databases">
        <title>Genomic analyses of the natural microbiome of Caenorhabditis elegans.</title>
        <authorList>
            <person name="Samuel B."/>
        </authorList>
    </citation>
    <scope>NUCLEOTIDE SEQUENCE [LARGE SCALE GENOMIC DNA]</scope>
    <source>
        <strain evidence="1 2">JUb65</strain>
    </source>
</reference>
<evidence type="ECO:0000313" key="2">
    <source>
        <dbReference type="Proteomes" id="UP000295764"/>
    </source>
</evidence>
<protein>
    <submittedName>
        <fullName evidence="1">Uncharacterized protein</fullName>
    </submittedName>
</protein>
<dbReference type="RefSeq" id="WP_133521080.1">
    <property type="nucleotide sequence ID" value="NZ_SNVW01000015.1"/>
</dbReference>
<comment type="caution">
    <text evidence="1">The sequence shown here is derived from an EMBL/GenBank/DDBJ whole genome shotgun (WGS) entry which is preliminary data.</text>
</comment>
<accession>A0A4R6DC03</accession>
<organism evidence="1 2">
    <name type="scientific">Curtobacterium flaccumfaciens</name>
    <dbReference type="NCBI Taxonomy" id="2035"/>
    <lineage>
        <taxon>Bacteria</taxon>
        <taxon>Bacillati</taxon>
        <taxon>Actinomycetota</taxon>
        <taxon>Actinomycetes</taxon>
        <taxon>Micrococcales</taxon>
        <taxon>Microbacteriaceae</taxon>
        <taxon>Curtobacterium</taxon>
    </lineage>
</organism>
<dbReference type="OrthoDB" id="5007551at2"/>
<dbReference type="Proteomes" id="UP000295764">
    <property type="component" value="Unassembled WGS sequence"/>
</dbReference>
<proteinExistence type="predicted"/>
<dbReference type="EMBL" id="SNVW01000015">
    <property type="protein sequence ID" value="TDN41850.1"/>
    <property type="molecule type" value="Genomic_DNA"/>
</dbReference>
<dbReference type="AlphaFoldDB" id="A0A4R6DC03"/>
<sequence length="163" mass="17593">MTNQPDAPSAPLVLTSVVASGLPVDLGFATAARFYDVPAVFNRRPSPVEMDALRGSEGHEHLVRAGYPEVTMDVRDRRLIISHTNLGQLERGLATVIANSVDSISRAALLVQERKQDAAQTDLDERTERAAEVTRAATRVRFIPDSAPGTDTAAMTQIDSGRV</sequence>
<gene>
    <name evidence="1" type="ORF">EDF64_11539</name>
</gene>
<evidence type="ECO:0000313" key="1">
    <source>
        <dbReference type="EMBL" id="TDN41850.1"/>
    </source>
</evidence>